<comment type="caution">
    <text evidence="2">The sequence shown here is derived from an EMBL/GenBank/DDBJ whole genome shotgun (WGS) entry which is preliminary data.</text>
</comment>
<dbReference type="RefSeq" id="WP_016389713.1">
    <property type="nucleotide sequence ID" value="NZ_KE646805.1"/>
</dbReference>
<dbReference type="Gene3D" id="3.30.70.1990">
    <property type="match status" value="1"/>
</dbReference>
<dbReference type="Proteomes" id="UP000015462">
    <property type="component" value="Unassembled WGS sequence"/>
</dbReference>
<evidence type="ECO:0000313" key="2">
    <source>
        <dbReference type="EMBL" id="EPD14160.1"/>
    </source>
</evidence>
<dbReference type="GO" id="GO:0016491">
    <property type="term" value="F:oxidoreductase activity"/>
    <property type="evidence" value="ECO:0007669"/>
    <property type="project" value="InterPro"/>
</dbReference>
<feature type="domain" description="Amine oxidase" evidence="1">
    <location>
        <begin position="12"/>
        <end position="297"/>
    </location>
</feature>
<dbReference type="SUPFAM" id="SSF51905">
    <property type="entry name" value="FAD/NAD(P)-binding domain"/>
    <property type="match status" value="1"/>
</dbReference>
<dbReference type="InterPro" id="IPR050464">
    <property type="entry name" value="Zeta_carotene_desat/Oxidored"/>
</dbReference>
<sequence>MKIAVVGTGISGNLAAYHLNKKHDITVFEAENYAGGHTHTHTVELGGEKQVIDTGFIVFNKKTYPNFINLLKELEVPYQSSKMSFSVQNQRTGLEYNGTNLNALFAQRRNLFRPRFYRMIKQILRFNKESLSLLADDTDSISLGDYLYNNQYGKEFIHDYIIPMGAAIWSTDHDSMFAFPARFFVQFFHNHGMLSVDVRPEWFVIKGGSSEYLKPLIAGHKDKIRLSAPVENVRRTAGGVFVKATGYEEERFDYVFIASHSDQALSSLAEPTPLENEVLGAIPYINNEVVLHYDESLLPKRKVAWGAWNYHLLKEKKERVALTYNMNILQSLKSDYTFNVTLNNTAAIDPKKIIKVLQYTHPFFSVDGVKAQQKHSELNGQNRTYYCGAYWRYGFHEDGVVSALQALKDFNRDVLGEQ</sequence>
<accession>A0AB33Z461</accession>
<dbReference type="EMBL" id="ASHL01000001">
    <property type="protein sequence ID" value="EPD14160.1"/>
    <property type="molecule type" value="Genomic_DNA"/>
</dbReference>
<dbReference type="FunFam" id="1.10.405.20:FF:000001">
    <property type="entry name" value="Amine oxidase"/>
    <property type="match status" value="1"/>
</dbReference>
<gene>
    <name evidence="2" type="ORF">L196_01635</name>
</gene>
<evidence type="ECO:0000313" key="3">
    <source>
        <dbReference type="Proteomes" id="UP000015462"/>
    </source>
</evidence>
<dbReference type="Gene3D" id="3.50.50.60">
    <property type="entry name" value="FAD/NAD(P)-binding domain"/>
    <property type="match status" value="1"/>
</dbReference>
<keyword evidence="3" id="KW-1185">Reference proteome</keyword>
<organism evidence="2 3">
    <name type="scientific">Cycloclasticus pugetii</name>
    <dbReference type="NCBI Taxonomy" id="34068"/>
    <lineage>
        <taxon>Bacteria</taxon>
        <taxon>Pseudomonadati</taxon>
        <taxon>Pseudomonadota</taxon>
        <taxon>Gammaproteobacteria</taxon>
        <taxon>Thiotrichales</taxon>
        <taxon>Piscirickettsiaceae</taxon>
        <taxon>Cycloclasticus</taxon>
    </lineage>
</organism>
<dbReference type="InterPro" id="IPR002937">
    <property type="entry name" value="Amino_oxidase"/>
</dbReference>
<name>A0AB33Z461_9GAMM</name>
<dbReference type="Gene3D" id="1.10.405.20">
    <property type="match status" value="1"/>
</dbReference>
<protein>
    <submittedName>
        <fullName evidence="2">Amine oxidase, flavin-containing</fullName>
    </submittedName>
</protein>
<reference evidence="2 3" key="1">
    <citation type="journal article" date="2013" name="Genome Announc.">
        <title>Genome Sequence of the Pyrene- and Fluoranthene-Degrading Bacterium Cycloclasticus sp. Strain PY97M.</title>
        <authorList>
            <person name="Cui Z."/>
            <person name="Xu G."/>
            <person name="Li Q."/>
            <person name="Gao W."/>
            <person name="Zheng L."/>
        </authorList>
    </citation>
    <scope>NUCLEOTIDE SEQUENCE [LARGE SCALE GENOMIC DNA]</scope>
    <source>
        <strain evidence="2 3">PY97M</strain>
    </source>
</reference>
<dbReference type="AlphaFoldDB" id="A0AB33Z461"/>
<dbReference type="InterPro" id="IPR036188">
    <property type="entry name" value="FAD/NAD-bd_sf"/>
</dbReference>
<proteinExistence type="predicted"/>
<evidence type="ECO:0000259" key="1">
    <source>
        <dbReference type="Pfam" id="PF01593"/>
    </source>
</evidence>
<dbReference type="PANTHER" id="PTHR42923:SF17">
    <property type="entry name" value="AMINE OXIDASE DOMAIN-CONTAINING PROTEIN"/>
    <property type="match status" value="1"/>
</dbReference>
<dbReference type="PANTHER" id="PTHR42923">
    <property type="entry name" value="PROTOPORPHYRINOGEN OXIDASE"/>
    <property type="match status" value="1"/>
</dbReference>
<dbReference type="Pfam" id="PF01593">
    <property type="entry name" value="Amino_oxidase"/>
    <property type="match status" value="1"/>
</dbReference>